<dbReference type="EMBL" id="FLQV01002682">
    <property type="protein sequence ID" value="SBT01715.1"/>
    <property type="molecule type" value="Genomic_DNA"/>
</dbReference>
<accession>A0A1A8XCY7</accession>
<gene>
    <name evidence="2" type="ORF">POVCU1_069010</name>
</gene>
<protein>
    <submittedName>
        <fullName evidence="2">PIR Superfamily Protein</fullName>
    </submittedName>
</protein>
<dbReference type="AlphaFoldDB" id="A0A1A8XCY7"/>
<name>A0A1A8XCY7_PLAOA</name>
<keyword evidence="1" id="KW-0472">Membrane</keyword>
<evidence type="ECO:0000313" key="3">
    <source>
        <dbReference type="Proteomes" id="UP000078546"/>
    </source>
</evidence>
<evidence type="ECO:0000256" key="1">
    <source>
        <dbReference type="SAM" id="Phobius"/>
    </source>
</evidence>
<evidence type="ECO:0000313" key="2">
    <source>
        <dbReference type="EMBL" id="SBT01715.1"/>
    </source>
</evidence>
<feature type="transmembrane region" description="Helical" evidence="1">
    <location>
        <begin position="218"/>
        <end position="240"/>
    </location>
</feature>
<dbReference type="InterPro" id="IPR008780">
    <property type="entry name" value="Plasmodium_Vir"/>
</dbReference>
<keyword evidence="1" id="KW-0812">Transmembrane</keyword>
<reference evidence="3" key="1">
    <citation type="submission" date="2016-05" db="EMBL/GenBank/DDBJ databases">
        <authorList>
            <person name="Naeem Raeece"/>
        </authorList>
    </citation>
    <scope>NUCLEOTIDE SEQUENCE [LARGE SCALE GENOMIC DNA]</scope>
</reference>
<sequence>MTTRINTFYDVANAYTKYKKELDFYKGENTPTYIGNCDSFKNQHIADVREDSNLICNSVMKYLNDLIGKNESYKDEGCKYLFNWLHVDVLKRKTTIENTLILYRELYKRFNEEGLNILSNYTNKINENTSDKLVKLIHIYDTFDQFEKEFQTTRNTEKCSNDCISLFTSYLHECRTGYDDDFCNELKNFRAKHNFFIKNYLSCDGEKYLLPDVENSDIVGMVTIPFILILVTIFILPLLYKFTPFGPWFRHKMGKKEIIWDNINKETHIFSNTYKHGGNNSKNLNYNIVYNPS</sequence>
<dbReference type="Pfam" id="PF05795">
    <property type="entry name" value="Plasmodium_Vir"/>
    <property type="match status" value="1"/>
</dbReference>
<organism evidence="2 3">
    <name type="scientific">Plasmodium ovale curtisi</name>
    <dbReference type="NCBI Taxonomy" id="864141"/>
    <lineage>
        <taxon>Eukaryota</taxon>
        <taxon>Sar</taxon>
        <taxon>Alveolata</taxon>
        <taxon>Apicomplexa</taxon>
        <taxon>Aconoidasida</taxon>
        <taxon>Haemosporida</taxon>
        <taxon>Plasmodiidae</taxon>
        <taxon>Plasmodium</taxon>
        <taxon>Plasmodium (Plasmodium)</taxon>
    </lineage>
</organism>
<proteinExistence type="predicted"/>
<dbReference type="Proteomes" id="UP000078546">
    <property type="component" value="Unassembled WGS sequence"/>
</dbReference>
<keyword evidence="1" id="KW-1133">Transmembrane helix</keyword>